<dbReference type="PRINTS" id="PR01415">
    <property type="entry name" value="ANKYRIN"/>
</dbReference>
<dbReference type="Proteomes" id="UP001627154">
    <property type="component" value="Unassembled WGS sequence"/>
</dbReference>
<dbReference type="SUPFAM" id="SSF48403">
    <property type="entry name" value="Ankyrin repeat"/>
    <property type="match status" value="2"/>
</dbReference>
<comment type="caution">
    <text evidence="4">The sequence shown here is derived from an EMBL/GenBank/DDBJ whole genome shotgun (WGS) entry which is preliminary data.</text>
</comment>
<dbReference type="InterPro" id="IPR051165">
    <property type="entry name" value="Multifunctional_ANK_Repeat"/>
</dbReference>
<evidence type="ECO:0000256" key="1">
    <source>
        <dbReference type="ARBA" id="ARBA00022737"/>
    </source>
</evidence>
<proteinExistence type="predicted"/>
<keyword evidence="2 3" id="KW-0040">ANK repeat</keyword>
<dbReference type="Pfam" id="PF12796">
    <property type="entry name" value="Ank_2"/>
    <property type="match status" value="4"/>
</dbReference>
<evidence type="ECO:0000313" key="4">
    <source>
        <dbReference type="EMBL" id="KAL3391467.1"/>
    </source>
</evidence>
<dbReference type="PROSITE" id="PS50088">
    <property type="entry name" value="ANK_REPEAT"/>
    <property type="match status" value="6"/>
</dbReference>
<name>A0ABD2WG24_9HYME</name>
<dbReference type="AlphaFoldDB" id="A0ABD2WG24"/>
<dbReference type="InterPro" id="IPR002110">
    <property type="entry name" value="Ankyrin_rpt"/>
</dbReference>
<dbReference type="SMART" id="SM00248">
    <property type="entry name" value="ANK"/>
    <property type="match status" value="14"/>
</dbReference>
<evidence type="ECO:0000313" key="5">
    <source>
        <dbReference type="Proteomes" id="UP001627154"/>
    </source>
</evidence>
<reference evidence="4 5" key="1">
    <citation type="journal article" date="2024" name="bioRxiv">
        <title>A reference genome for Trichogramma kaykai: A tiny desert-dwelling parasitoid wasp with competing sex-ratio distorters.</title>
        <authorList>
            <person name="Culotta J."/>
            <person name="Lindsey A.R."/>
        </authorList>
    </citation>
    <scope>NUCLEOTIDE SEQUENCE [LARGE SCALE GENOMIC DNA]</scope>
    <source>
        <strain evidence="4 5">KSX58</strain>
    </source>
</reference>
<feature type="repeat" description="ANK" evidence="3">
    <location>
        <begin position="384"/>
        <end position="416"/>
    </location>
</feature>
<dbReference type="PANTHER" id="PTHR24123">
    <property type="entry name" value="ANKYRIN REPEAT-CONTAINING"/>
    <property type="match status" value="1"/>
</dbReference>
<gene>
    <name evidence="4" type="ORF">TKK_013796</name>
</gene>
<dbReference type="Pfam" id="PF00023">
    <property type="entry name" value="Ank"/>
    <property type="match status" value="1"/>
</dbReference>
<protein>
    <submittedName>
        <fullName evidence="4">Uncharacterized protein</fullName>
    </submittedName>
</protein>
<feature type="repeat" description="ANK" evidence="3">
    <location>
        <begin position="311"/>
        <end position="343"/>
    </location>
</feature>
<evidence type="ECO:0000256" key="3">
    <source>
        <dbReference type="PROSITE-ProRule" id="PRU00023"/>
    </source>
</evidence>
<keyword evidence="1" id="KW-0677">Repeat</keyword>
<keyword evidence="5" id="KW-1185">Reference proteome</keyword>
<feature type="repeat" description="ANK" evidence="3">
    <location>
        <begin position="678"/>
        <end position="706"/>
    </location>
</feature>
<dbReference type="Gene3D" id="1.25.40.20">
    <property type="entry name" value="Ankyrin repeat-containing domain"/>
    <property type="match status" value="4"/>
</dbReference>
<organism evidence="4 5">
    <name type="scientific">Trichogramma kaykai</name>
    <dbReference type="NCBI Taxonomy" id="54128"/>
    <lineage>
        <taxon>Eukaryota</taxon>
        <taxon>Metazoa</taxon>
        <taxon>Ecdysozoa</taxon>
        <taxon>Arthropoda</taxon>
        <taxon>Hexapoda</taxon>
        <taxon>Insecta</taxon>
        <taxon>Pterygota</taxon>
        <taxon>Neoptera</taxon>
        <taxon>Endopterygota</taxon>
        <taxon>Hymenoptera</taxon>
        <taxon>Apocrita</taxon>
        <taxon>Proctotrupomorpha</taxon>
        <taxon>Chalcidoidea</taxon>
        <taxon>Trichogrammatidae</taxon>
        <taxon>Trichogramma</taxon>
    </lineage>
</organism>
<evidence type="ECO:0000256" key="2">
    <source>
        <dbReference type="ARBA" id="ARBA00023043"/>
    </source>
</evidence>
<dbReference type="EMBL" id="JBJJXI010000109">
    <property type="protein sequence ID" value="KAL3391467.1"/>
    <property type="molecule type" value="Genomic_DNA"/>
</dbReference>
<accession>A0ABD2WG24</accession>
<feature type="repeat" description="ANK" evidence="3">
    <location>
        <begin position="532"/>
        <end position="566"/>
    </location>
</feature>
<sequence length="750" mass="85688">MANREIEEKSHEFLRGVYPLIRNYKGQLPNLEDIFRPEAIDWLLTEVVKCTNDEIEPGPLIDFVIRTGYKDKPNVDKEGRIVLCRTTPVHQAAKCNKKYGRLYQNRNNIIIPKLFDIYNRFDLNYIDETGLTHYHVACMFGLAGTVQKFLEHGQDPNYLAQKLVDPPLHLSLTYRRKVVAQLLLRSGANPHSINEKKLTPLHIICKTRCDDIETANMLFEFSDKKYQLVQVNAQDKFGMTPLHYALCYNNLKLSEFLLRKGSNPTLSDVDGLTHLHIVCMRYNDDDDLAETFFKMCDEFQYKLGIDFRDSLGNTPLHMAVNCGNKKAVELLLRRGANLNLANNEGLTTLRMICDRGYDDDLVNIFFTVNDGKHQRLQVNVLDKFGNAPLHYALVFHRGTMAALLLKNGANPNLANKDGSTPLHIICQNVYDNKDFLKMLFEFSNDKFQPVQIDTRDKLGGNTPLHLAIKKKHKNMAEFLLRRGADPNSANAQGFTSLHFISQNYRNDNWPKKFFEICRDVQQTLEVDAQNNLGKTPLHLALALESDDKEVAEILLTNGANPNLADSRGFTPLHVICDQRDDEWLELFFKINDDRHQAVQVNAQNNLGNTPLHLAVTYYTEATKLLLRKGANPNLANVEGLTPLHFICDRNEDSELVKIFFETNKEVNQIVHVDARDNSGLTPLQWAVAKLLLNTVEVLLKHGADLSSFVIPPAIYFPERFMFPVGWWYNFSLSIASRALDVSKREDSSWI</sequence>
<dbReference type="InterPro" id="IPR036770">
    <property type="entry name" value="Ankyrin_rpt-contain_sf"/>
</dbReference>
<feature type="repeat" description="ANK" evidence="3">
    <location>
        <begin position="237"/>
        <end position="269"/>
    </location>
</feature>
<dbReference type="PROSITE" id="PS50297">
    <property type="entry name" value="ANK_REP_REGION"/>
    <property type="match status" value="6"/>
</dbReference>
<dbReference type="PANTHER" id="PTHR24123:SF33">
    <property type="entry name" value="PROTEIN HOS4"/>
    <property type="match status" value="1"/>
</dbReference>
<feature type="repeat" description="ANK" evidence="3">
    <location>
        <begin position="459"/>
        <end position="491"/>
    </location>
</feature>